<dbReference type="SUPFAM" id="SSF52540">
    <property type="entry name" value="P-loop containing nucleoside triphosphate hydrolases"/>
    <property type="match status" value="1"/>
</dbReference>
<organism evidence="5 6">
    <name type="scientific">Thermoproteota archaeon</name>
    <dbReference type="NCBI Taxonomy" id="2056631"/>
    <lineage>
        <taxon>Archaea</taxon>
        <taxon>Thermoproteota</taxon>
    </lineage>
</organism>
<evidence type="ECO:0000256" key="1">
    <source>
        <dbReference type="ARBA" id="ARBA00022448"/>
    </source>
</evidence>
<feature type="non-terminal residue" evidence="5">
    <location>
        <position position="1"/>
    </location>
</feature>
<proteinExistence type="predicted"/>
<dbReference type="Proteomes" id="UP000272051">
    <property type="component" value="Unassembled WGS sequence"/>
</dbReference>
<dbReference type="InterPro" id="IPR017871">
    <property type="entry name" value="ABC_transporter-like_CS"/>
</dbReference>
<protein>
    <submittedName>
        <fullName evidence="5">Metal ABC transporter ATP-binding protein</fullName>
    </submittedName>
</protein>
<dbReference type="Pfam" id="PF00005">
    <property type="entry name" value="ABC_tran"/>
    <property type="match status" value="1"/>
</dbReference>
<dbReference type="CDD" id="cd03235">
    <property type="entry name" value="ABC_Metallic_Cations"/>
    <property type="match status" value="1"/>
</dbReference>
<dbReference type="PROSITE" id="PS50893">
    <property type="entry name" value="ABC_TRANSPORTER_2"/>
    <property type="match status" value="1"/>
</dbReference>
<dbReference type="AlphaFoldDB" id="A0A497ETV0"/>
<dbReference type="InterPro" id="IPR027417">
    <property type="entry name" value="P-loop_NTPase"/>
</dbReference>
<evidence type="ECO:0000256" key="3">
    <source>
        <dbReference type="ARBA" id="ARBA00022840"/>
    </source>
</evidence>
<dbReference type="EMBL" id="QMQX01000154">
    <property type="protein sequence ID" value="RLE50813.1"/>
    <property type="molecule type" value="Genomic_DNA"/>
</dbReference>
<evidence type="ECO:0000313" key="6">
    <source>
        <dbReference type="Proteomes" id="UP000272051"/>
    </source>
</evidence>
<keyword evidence="1" id="KW-0813">Transport</keyword>
<comment type="caution">
    <text evidence="5">The sequence shown here is derived from an EMBL/GenBank/DDBJ whole genome shotgun (WGS) entry which is preliminary data.</text>
</comment>
<sequence length="255" mass="28341">IEARDLSIAYNSTVALENVNLVAEHPTFLAIIGPNGAGKSTLLKAMLGQLKILRGELKVMGVDVKKDPGTIRKMIGYVPQRERINFEVPLKVRDVVLMGLFTKLKPPRVPRKKDLEAVRNALEVVGLEDLWNESFAHLSGGQQQRVLIARALVSDPVMLLLDEPFSGVDTKSYWEIVIVLRSLRLKGKTIILVTHDVNPIVDCIDKVLLLNKRIIAFGTPREVLTERFLVEAYGPSVRVIEHKGLCFAITGDVHA</sequence>
<accession>A0A497ETV0</accession>
<evidence type="ECO:0000259" key="4">
    <source>
        <dbReference type="PROSITE" id="PS50893"/>
    </source>
</evidence>
<dbReference type="Gene3D" id="3.40.50.300">
    <property type="entry name" value="P-loop containing nucleotide triphosphate hydrolases"/>
    <property type="match status" value="1"/>
</dbReference>
<dbReference type="InterPro" id="IPR003593">
    <property type="entry name" value="AAA+_ATPase"/>
</dbReference>
<name>A0A497ETV0_9CREN</name>
<dbReference type="InterPro" id="IPR050153">
    <property type="entry name" value="Metal_Ion_Import_ABC"/>
</dbReference>
<dbReference type="GO" id="GO:0016887">
    <property type="term" value="F:ATP hydrolysis activity"/>
    <property type="evidence" value="ECO:0007669"/>
    <property type="project" value="InterPro"/>
</dbReference>
<dbReference type="FunFam" id="3.40.50.300:FF:000134">
    <property type="entry name" value="Iron-enterobactin ABC transporter ATP-binding protein"/>
    <property type="match status" value="1"/>
</dbReference>
<evidence type="ECO:0000256" key="2">
    <source>
        <dbReference type="ARBA" id="ARBA00022741"/>
    </source>
</evidence>
<gene>
    <name evidence="5" type="ORF">DRJ33_07055</name>
</gene>
<keyword evidence="2" id="KW-0547">Nucleotide-binding</keyword>
<dbReference type="PANTHER" id="PTHR42734">
    <property type="entry name" value="METAL TRANSPORT SYSTEM ATP-BINDING PROTEIN TM_0124-RELATED"/>
    <property type="match status" value="1"/>
</dbReference>
<dbReference type="PROSITE" id="PS00211">
    <property type="entry name" value="ABC_TRANSPORTER_1"/>
    <property type="match status" value="1"/>
</dbReference>
<dbReference type="SMART" id="SM00382">
    <property type="entry name" value="AAA"/>
    <property type="match status" value="1"/>
</dbReference>
<keyword evidence="3 5" id="KW-0067">ATP-binding</keyword>
<evidence type="ECO:0000313" key="5">
    <source>
        <dbReference type="EMBL" id="RLE50813.1"/>
    </source>
</evidence>
<dbReference type="InterPro" id="IPR003439">
    <property type="entry name" value="ABC_transporter-like_ATP-bd"/>
</dbReference>
<dbReference type="GO" id="GO:0005524">
    <property type="term" value="F:ATP binding"/>
    <property type="evidence" value="ECO:0007669"/>
    <property type="project" value="UniProtKB-KW"/>
</dbReference>
<reference evidence="5 6" key="1">
    <citation type="submission" date="2018-06" db="EMBL/GenBank/DDBJ databases">
        <title>Extensive metabolic versatility and redundancy in microbially diverse, dynamic hydrothermal sediments.</title>
        <authorList>
            <person name="Dombrowski N."/>
            <person name="Teske A."/>
            <person name="Baker B.J."/>
        </authorList>
    </citation>
    <scope>NUCLEOTIDE SEQUENCE [LARGE SCALE GENOMIC DNA]</scope>
    <source>
        <strain evidence="5">B34_G17</strain>
    </source>
</reference>
<feature type="domain" description="ABC transporter" evidence="4">
    <location>
        <begin position="1"/>
        <end position="237"/>
    </location>
</feature>